<proteinExistence type="predicted"/>
<organism evidence="1 2">
    <name type="scientific">Naganishia cerealis</name>
    <dbReference type="NCBI Taxonomy" id="610337"/>
    <lineage>
        <taxon>Eukaryota</taxon>
        <taxon>Fungi</taxon>
        <taxon>Dikarya</taxon>
        <taxon>Basidiomycota</taxon>
        <taxon>Agaricomycotina</taxon>
        <taxon>Tremellomycetes</taxon>
        <taxon>Filobasidiales</taxon>
        <taxon>Filobasidiaceae</taxon>
        <taxon>Naganishia</taxon>
    </lineage>
</organism>
<gene>
    <name evidence="1" type="ORF">QFC19_006727</name>
</gene>
<dbReference type="EMBL" id="JASBWR010000084">
    <property type="protein sequence ID" value="KAJ9097553.1"/>
    <property type="molecule type" value="Genomic_DNA"/>
</dbReference>
<accession>A0ACC2VE35</accession>
<sequence>MFFENSIARARSAEKWIRSLGLAQHLPDMRITAPRLDSLPPTLRHLLSRPSSDGIRTTATVTTVQGWIKSIRAHKNVAFIEVSDGTTSETLQAVLKGKGKSSGDLGLASSVEGILSHRLTIGASVKIHGRLQKSKGKGQACELLVDDLAVLGSCDSRALDL</sequence>
<dbReference type="Proteomes" id="UP001241377">
    <property type="component" value="Unassembled WGS sequence"/>
</dbReference>
<reference evidence="1" key="1">
    <citation type="submission" date="2023-04" db="EMBL/GenBank/DDBJ databases">
        <title>Draft Genome sequencing of Naganishia species isolated from polar environments using Oxford Nanopore Technology.</title>
        <authorList>
            <person name="Leo P."/>
            <person name="Venkateswaran K."/>
        </authorList>
    </citation>
    <scope>NUCLEOTIDE SEQUENCE</scope>
    <source>
        <strain evidence="1">MNA-CCFEE 5261</strain>
    </source>
</reference>
<evidence type="ECO:0000313" key="1">
    <source>
        <dbReference type="EMBL" id="KAJ9097553.1"/>
    </source>
</evidence>
<protein>
    <submittedName>
        <fullName evidence="1">Uncharacterized protein</fullName>
    </submittedName>
</protein>
<keyword evidence="2" id="KW-1185">Reference proteome</keyword>
<comment type="caution">
    <text evidence="1">The sequence shown here is derived from an EMBL/GenBank/DDBJ whole genome shotgun (WGS) entry which is preliminary data.</text>
</comment>
<name>A0ACC2VE35_9TREE</name>
<evidence type="ECO:0000313" key="2">
    <source>
        <dbReference type="Proteomes" id="UP001241377"/>
    </source>
</evidence>